<accession>A0A9D4JZ64</accession>
<keyword evidence="3" id="KW-1185">Reference proteome</keyword>
<sequence>MNIFKIEYLMKDMTAEMIYNRFNDSGVSDNCYNSTNASPGCVHRQTPSPVDSGLESDDSPGRANQGIGRMDDVRFL</sequence>
<comment type="caution">
    <text evidence="2">The sequence shown here is derived from an EMBL/GenBank/DDBJ whole genome shotgun (WGS) entry which is preliminary data.</text>
</comment>
<dbReference type="Proteomes" id="UP000828390">
    <property type="component" value="Unassembled WGS sequence"/>
</dbReference>
<organism evidence="2 3">
    <name type="scientific">Dreissena polymorpha</name>
    <name type="common">Zebra mussel</name>
    <name type="synonym">Mytilus polymorpha</name>
    <dbReference type="NCBI Taxonomy" id="45954"/>
    <lineage>
        <taxon>Eukaryota</taxon>
        <taxon>Metazoa</taxon>
        <taxon>Spiralia</taxon>
        <taxon>Lophotrochozoa</taxon>
        <taxon>Mollusca</taxon>
        <taxon>Bivalvia</taxon>
        <taxon>Autobranchia</taxon>
        <taxon>Heteroconchia</taxon>
        <taxon>Euheterodonta</taxon>
        <taxon>Imparidentia</taxon>
        <taxon>Neoheterodontei</taxon>
        <taxon>Myida</taxon>
        <taxon>Dreissenoidea</taxon>
        <taxon>Dreissenidae</taxon>
        <taxon>Dreissena</taxon>
    </lineage>
</organism>
<name>A0A9D4JZ64_DREPO</name>
<gene>
    <name evidence="2" type="ORF">DPMN_103434</name>
</gene>
<evidence type="ECO:0000313" key="2">
    <source>
        <dbReference type="EMBL" id="KAH3830195.1"/>
    </source>
</evidence>
<evidence type="ECO:0000256" key="1">
    <source>
        <dbReference type="SAM" id="MobiDB-lite"/>
    </source>
</evidence>
<dbReference type="AlphaFoldDB" id="A0A9D4JZ64"/>
<proteinExistence type="predicted"/>
<reference evidence="2" key="1">
    <citation type="journal article" date="2019" name="bioRxiv">
        <title>The Genome of the Zebra Mussel, Dreissena polymorpha: A Resource for Invasive Species Research.</title>
        <authorList>
            <person name="McCartney M.A."/>
            <person name="Auch B."/>
            <person name="Kono T."/>
            <person name="Mallez S."/>
            <person name="Zhang Y."/>
            <person name="Obille A."/>
            <person name="Becker A."/>
            <person name="Abrahante J.E."/>
            <person name="Garbe J."/>
            <person name="Badalamenti J.P."/>
            <person name="Herman A."/>
            <person name="Mangelson H."/>
            <person name="Liachko I."/>
            <person name="Sullivan S."/>
            <person name="Sone E.D."/>
            <person name="Koren S."/>
            <person name="Silverstein K.A.T."/>
            <person name="Beckman K.B."/>
            <person name="Gohl D.M."/>
        </authorList>
    </citation>
    <scope>NUCLEOTIDE SEQUENCE</scope>
    <source>
        <strain evidence="2">Duluth1</strain>
        <tissue evidence="2">Whole animal</tissue>
    </source>
</reference>
<dbReference type="EMBL" id="JAIWYP010000004">
    <property type="protein sequence ID" value="KAH3830195.1"/>
    <property type="molecule type" value="Genomic_DNA"/>
</dbReference>
<reference evidence="2" key="2">
    <citation type="submission" date="2020-11" db="EMBL/GenBank/DDBJ databases">
        <authorList>
            <person name="McCartney M.A."/>
            <person name="Auch B."/>
            <person name="Kono T."/>
            <person name="Mallez S."/>
            <person name="Becker A."/>
            <person name="Gohl D.M."/>
            <person name="Silverstein K.A.T."/>
            <person name="Koren S."/>
            <person name="Bechman K.B."/>
            <person name="Herman A."/>
            <person name="Abrahante J.E."/>
            <person name="Garbe J."/>
        </authorList>
    </citation>
    <scope>NUCLEOTIDE SEQUENCE</scope>
    <source>
        <strain evidence="2">Duluth1</strain>
        <tissue evidence="2">Whole animal</tissue>
    </source>
</reference>
<feature type="region of interest" description="Disordered" evidence="1">
    <location>
        <begin position="36"/>
        <end position="76"/>
    </location>
</feature>
<evidence type="ECO:0000313" key="3">
    <source>
        <dbReference type="Proteomes" id="UP000828390"/>
    </source>
</evidence>
<protein>
    <submittedName>
        <fullName evidence="2">Uncharacterized protein</fullName>
    </submittedName>
</protein>